<dbReference type="AlphaFoldDB" id="K1V029"/>
<dbReference type="InterPro" id="IPR004484">
    <property type="entry name" value="CbiA/CobB_synth"/>
</dbReference>
<accession>K1V029</accession>
<evidence type="ECO:0000256" key="1">
    <source>
        <dbReference type="SAM" id="MobiDB-lite"/>
    </source>
</evidence>
<dbReference type="PROSITE" id="PS51274">
    <property type="entry name" value="GATASE_COBBQ"/>
    <property type="match status" value="1"/>
</dbReference>
<dbReference type="PANTHER" id="PTHR43873">
    <property type="entry name" value="COBYRINATE A,C-DIAMIDE SYNTHASE"/>
    <property type="match status" value="1"/>
</dbReference>
<dbReference type="PANTHER" id="PTHR43873:SF1">
    <property type="entry name" value="COBYRINATE A,C-DIAMIDE SYNTHASE"/>
    <property type="match status" value="1"/>
</dbReference>
<comment type="caution">
    <text evidence="2">The sequence shown here is derived from an EMBL/GenBank/DDBJ whole genome shotgun (WGS) entry which is preliminary data.</text>
</comment>
<dbReference type="EMBL" id="AJWY01002830">
    <property type="protein sequence ID" value="EKC77206.1"/>
    <property type="molecule type" value="Genomic_DNA"/>
</dbReference>
<gene>
    <name evidence="2" type="ORF">LEA_04292</name>
</gene>
<dbReference type="GO" id="GO:0042242">
    <property type="term" value="F:cobyrinic acid a,c-diamide synthase activity"/>
    <property type="evidence" value="ECO:0007669"/>
    <property type="project" value="InterPro"/>
</dbReference>
<feature type="compositionally biased region" description="Acidic residues" evidence="1">
    <location>
        <begin position="95"/>
        <end position="104"/>
    </location>
</feature>
<evidence type="ECO:0000313" key="2">
    <source>
        <dbReference type="EMBL" id="EKC77206.1"/>
    </source>
</evidence>
<proteinExistence type="predicted"/>
<organism evidence="2">
    <name type="scientific">human gut metagenome</name>
    <dbReference type="NCBI Taxonomy" id="408170"/>
    <lineage>
        <taxon>unclassified sequences</taxon>
        <taxon>metagenomes</taxon>
        <taxon>organismal metagenomes</taxon>
    </lineage>
</organism>
<protein>
    <submittedName>
        <fullName evidence="2">Cobyrinic acid a,c-diamide synthase</fullName>
    </submittedName>
</protein>
<feature type="region of interest" description="Disordered" evidence="1">
    <location>
        <begin position="77"/>
        <end position="105"/>
    </location>
</feature>
<sequence length="171" mass="19678">YYEILKPLAEEELGIAVLGYFPENKDLQIASRHLGLCLPGELEDLQGKIRVTAAKLRESVDISKLLQIAEEAEPLGAERIERTSQTKKKERSEETAEEQDPDSVENDRVKCPRIAVARDEAFCFYYEENLRLLEQTGAELVYFLHYMTRRCRKISMGCCWAAVIRNYMPDS</sequence>
<feature type="non-terminal residue" evidence="2">
    <location>
        <position position="1"/>
    </location>
</feature>
<reference evidence="2" key="1">
    <citation type="journal article" date="2013" name="Environ. Microbiol.">
        <title>Microbiota from the distal guts of lean and obese adolescents exhibit partial functional redundancy besides clear differences in community structure.</title>
        <authorList>
            <person name="Ferrer M."/>
            <person name="Ruiz A."/>
            <person name="Lanza F."/>
            <person name="Haange S.B."/>
            <person name="Oberbach A."/>
            <person name="Till H."/>
            <person name="Bargiela R."/>
            <person name="Campoy C."/>
            <person name="Segura M.T."/>
            <person name="Richter M."/>
            <person name="von Bergen M."/>
            <person name="Seifert J."/>
            <person name="Suarez A."/>
        </authorList>
    </citation>
    <scope>NUCLEOTIDE SEQUENCE</scope>
</reference>
<name>K1V029_9ZZZZ</name>